<sequence>MFKLNLKIALRNLWTNKLFTAINIFGLSVGLTGFMLILVYVNYERSYDSWNPEAEQVYRLSITDNPGEEEYPSSPGELAPALKAIAPEITAYSRFYFFDLEQRLMGEPGNEHFIDHIMGVDSNWMELFPYKFIYGSVKAPLASANDIVLSNKISKQFFGDSNPVGKTLKINQKKSYTVTGVFEAPASPEHMEHNGFVQMSSKGDGWGNGNFVTYLKLAKGTDPKQFEVKLNQLVKTLPIAKRESKKRITLHIQSVKDIYLHATAVQDIAKRGNAANITILLALSSLLLIIACINFANLSIAQSAKRAKETGIRKVMGAFRTELIVQFLTETTVQCLLALFLSVVLAEMCIPVLNMMMGTELQLFNPASLQKLSIQISLVILIVILVSGGYAAFFLSGFKPARVLKGDFSRGTGSLWLRKSLIVAQFIIASVFISALLVINNQLDFMKHKDKGFNSDQVLIFKVRKGDTRRNFDQIKQRLLQIEGVKKVSRVNYYPGIMGMQVIGSTVAGKQIDNLSIVTVDPDYFEVMGMKAVKGALFSGRHSTDSASIIVNEAAYKKYGMQNSLGKKWVYDFNFTGVVKNHIQKGMDVEVEPTAFIVENGNSNPADHVVVKMGSKNIQQTVKEIQSVWQTAEPFPFEYNWLDQSFQQVYIQYIRLGKLFTIFTYVTLFIAALGLFALAAFTTRQRTKEIGIRKVLGADDLDIIKLINKSFIWLILAANAVAIPLAFILTSKWLNGFVYRAQISILPFCFALLISMIITILTVSFQAYKAAKATPVHALKYE</sequence>
<proteinExistence type="predicted"/>
<feature type="domain" description="MacB-like periplasmic core" evidence="8">
    <location>
        <begin position="20"/>
        <end position="232"/>
    </location>
</feature>
<feature type="transmembrane region" description="Helical" evidence="6">
    <location>
        <begin position="741"/>
        <end position="763"/>
    </location>
</feature>
<dbReference type="Pfam" id="PF02687">
    <property type="entry name" value="FtsX"/>
    <property type="match status" value="2"/>
</dbReference>
<keyword evidence="5 6" id="KW-0472">Membrane</keyword>
<dbReference type="GO" id="GO:0022857">
    <property type="term" value="F:transmembrane transporter activity"/>
    <property type="evidence" value="ECO:0007669"/>
    <property type="project" value="TreeGrafter"/>
</dbReference>
<dbReference type="RefSeq" id="WP_133577140.1">
    <property type="nucleotide sequence ID" value="NZ_SNYC01000005.1"/>
</dbReference>
<evidence type="ECO:0000313" key="10">
    <source>
        <dbReference type="Proteomes" id="UP000295620"/>
    </source>
</evidence>
<evidence type="ECO:0000256" key="1">
    <source>
        <dbReference type="ARBA" id="ARBA00004651"/>
    </source>
</evidence>
<dbReference type="OrthoDB" id="1451596at2"/>
<evidence type="ECO:0000256" key="2">
    <source>
        <dbReference type="ARBA" id="ARBA00022475"/>
    </source>
</evidence>
<protein>
    <submittedName>
        <fullName evidence="9">Putative ABC transport system permease protein</fullName>
    </submittedName>
</protein>
<feature type="transmembrane region" description="Helical" evidence="6">
    <location>
        <begin position="21"/>
        <end position="43"/>
    </location>
</feature>
<dbReference type="InterPro" id="IPR025857">
    <property type="entry name" value="MacB_PCD"/>
</dbReference>
<evidence type="ECO:0000256" key="4">
    <source>
        <dbReference type="ARBA" id="ARBA00022989"/>
    </source>
</evidence>
<feature type="domain" description="ABC3 transporter permease C-terminal" evidence="7">
    <location>
        <begin position="283"/>
        <end position="393"/>
    </location>
</feature>
<evidence type="ECO:0000256" key="5">
    <source>
        <dbReference type="ARBA" id="ARBA00023136"/>
    </source>
</evidence>
<comment type="subcellular location">
    <subcellularLocation>
        <location evidence="1">Cell membrane</location>
        <topology evidence="1">Multi-pass membrane protein</topology>
    </subcellularLocation>
</comment>
<name>A0A4R6SUU6_9SPHI</name>
<reference evidence="9 10" key="1">
    <citation type="submission" date="2019-03" db="EMBL/GenBank/DDBJ databases">
        <title>Genomic Encyclopedia of Archaeal and Bacterial Type Strains, Phase II (KMG-II): from individual species to whole genera.</title>
        <authorList>
            <person name="Goeker M."/>
        </authorList>
    </citation>
    <scope>NUCLEOTIDE SEQUENCE [LARGE SCALE GENOMIC DNA]</scope>
    <source>
        <strain evidence="9 10">DSM 19035</strain>
    </source>
</reference>
<keyword evidence="2" id="KW-1003">Cell membrane</keyword>
<feature type="transmembrane region" description="Helical" evidence="6">
    <location>
        <begin position="416"/>
        <end position="439"/>
    </location>
</feature>
<dbReference type="InterPro" id="IPR003838">
    <property type="entry name" value="ABC3_permease_C"/>
</dbReference>
<dbReference type="PANTHER" id="PTHR30572">
    <property type="entry name" value="MEMBRANE COMPONENT OF TRANSPORTER-RELATED"/>
    <property type="match status" value="1"/>
</dbReference>
<organism evidence="9 10">
    <name type="scientific">Pedobacter metabolipauper</name>
    <dbReference type="NCBI Taxonomy" id="425513"/>
    <lineage>
        <taxon>Bacteria</taxon>
        <taxon>Pseudomonadati</taxon>
        <taxon>Bacteroidota</taxon>
        <taxon>Sphingobacteriia</taxon>
        <taxon>Sphingobacteriales</taxon>
        <taxon>Sphingobacteriaceae</taxon>
        <taxon>Pedobacter</taxon>
    </lineage>
</organism>
<evidence type="ECO:0000256" key="3">
    <source>
        <dbReference type="ARBA" id="ARBA00022692"/>
    </source>
</evidence>
<dbReference type="PANTHER" id="PTHR30572:SF18">
    <property type="entry name" value="ABC-TYPE MACROLIDE FAMILY EXPORT SYSTEM PERMEASE COMPONENT 2"/>
    <property type="match status" value="1"/>
</dbReference>
<dbReference type="EMBL" id="SNYC01000005">
    <property type="protein sequence ID" value="TDQ08796.1"/>
    <property type="molecule type" value="Genomic_DNA"/>
</dbReference>
<gene>
    <name evidence="9" type="ORF">ATK78_3314</name>
</gene>
<dbReference type="Proteomes" id="UP000295620">
    <property type="component" value="Unassembled WGS sequence"/>
</dbReference>
<keyword evidence="10" id="KW-1185">Reference proteome</keyword>
<evidence type="ECO:0000313" key="9">
    <source>
        <dbReference type="EMBL" id="TDQ08796.1"/>
    </source>
</evidence>
<evidence type="ECO:0000259" key="8">
    <source>
        <dbReference type="Pfam" id="PF12704"/>
    </source>
</evidence>
<dbReference type="Pfam" id="PF12704">
    <property type="entry name" value="MacB_PCD"/>
    <property type="match status" value="1"/>
</dbReference>
<feature type="transmembrane region" description="Helical" evidence="6">
    <location>
        <begin position="711"/>
        <end position="729"/>
    </location>
</feature>
<evidence type="ECO:0000259" key="7">
    <source>
        <dbReference type="Pfam" id="PF02687"/>
    </source>
</evidence>
<accession>A0A4R6SUU6</accession>
<comment type="caution">
    <text evidence="9">The sequence shown here is derived from an EMBL/GenBank/DDBJ whole genome shotgun (WGS) entry which is preliminary data.</text>
</comment>
<dbReference type="GO" id="GO:0005886">
    <property type="term" value="C:plasma membrane"/>
    <property type="evidence" value="ECO:0007669"/>
    <property type="project" value="UniProtKB-SubCell"/>
</dbReference>
<evidence type="ECO:0000256" key="6">
    <source>
        <dbReference type="SAM" id="Phobius"/>
    </source>
</evidence>
<dbReference type="AlphaFoldDB" id="A0A4R6SUU6"/>
<keyword evidence="4 6" id="KW-1133">Transmembrane helix</keyword>
<dbReference type="InterPro" id="IPR050250">
    <property type="entry name" value="Macrolide_Exporter_MacB"/>
</dbReference>
<feature type="transmembrane region" description="Helical" evidence="6">
    <location>
        <begin position="335"/>
        <end position="354"/>
    </location>
</feature>
<feature type="domain" description="ABC3 transporter permease C-terminal" evidence="7">
    <location>
        <begin position="662"/>
        <end position="775"/>
    </location>
</feature>
<feature type="transmembrane region" description="Helical" evidence="6">
    <location>
        <begin position="374"/>
        <end position="395"/>
    </location>
</feature>
<keyword evidence="3 6" id="KW-0812">Transmembrane</keyword>
<feature type="transmembrane region" description="Helical" evidence="6">
    <location>
        <begin position="277"/>
        <end position="298"/>
    </location>
</feature>
<feature type="transmembrane region" description="Helical" evidence="6">
    <location>
        <begin position="662"/>
        <end position="683"/>
    </location>
</feature>